<organism evidence="1 2">
    <name type="scientific">Polyplax serrata</name>
    <name type="common">Common mouse louse</name>
    <dbReference type="NCBI Taxonomy" id="468196"/>
    <lineage>
        <taxon>Eukaryota</taxon>
        <taxon>Metazoa</taxon>
        <taxon>Ecdysozoa</taxon>
        <taxon>Arthropoda</taxon>
        <taxon>Hexapoda</taxon>
        <taxon>Insecta</taxon>
        <taxon>Pterygota</taxon>
        <taxon>Neoptera</taxon>
        <taxon>Paraneoptera</taxon>
        <taxon>Psocodea</taxon>
        <taxon>Troctomorpha</taxon>
        <taxon>Phthiraptera</taxon>
        <taxon>Anoplura</taxon>
        <taxon>Polyplacidae</taxon>
        <taxon>Polyplax</taxon>
    </lineage>
</organism>
<dbReference type="AlphaFoldDB" id="A0AAN8RVN2"/>
<accession>A0AAN8RVN2</accession>
<dbReference type="EMBL" id="JAWJWE010000036">
    <property type="protein sequence ID" value="KAK6628238.1"/>
    <property type="molecule type" value="Genomic_DNA"/>
</dbReference>
<evidence type="ECO:0000313" key="2">
    <source>
        <dbReference type="Proteomes" id="UP001372834"/>
    </source>
</evidence>
<protein>
    <submittedName>
        <fullName evidence="1">Uncharacterized protein</fullName>
    </submittedName>
</protein>
<proteinExistence type="predicted"/>
<gene>
    <name evidence="1" type="ORF">RUM43_002050</name>
</gene>
<comment type="caution">
    <text evidence="1">The sequence shown here is derived from an EMBL/GenBank/DDBJ whole genome shotgun (WGS) entry which is preliminary data.</text>
</comment>
<reference evidence="1 2" key="1">
    <citation type="submission" date="2023-10" db="EMBL/GenBank/DDBJ databases">
        <title>Genomes of two closely related lineages of the louse Polyplax serrata with different host specificities.</title>
        <authorList>
            <person name="Martinu J."/>
            <person name="Tarabai H."/>
            <person name="Stefka J."/>
            <person name="Hypsa V."/>
        </authorList>
    </citation>
    <scope>NUCLEOTIDE SEQUENCE [LARGE SCALE GENOMIC DNA]</scope>
    <source>
        <strain evidence="1">HR10_N</strain>
    </source>
</reference>
<evidence type="ECO:0000313" key="1">
    <source>
        <dbReference type="EMBL" id="KAK6628238.1"/>
    </source>
</evidence>
<sequence length="62" mass="6970">MHLLLVTGVVMGEADIHHIKAKMIAKETGASLRFKVKMWNGLPLPRIKMTSCRVLQENKANN</sequence>
<dbReference type="Proteomes" id="UP001372834">
    <property type="component" value="Unassembled WGS sequence"/>
</dbReference>
<name>A0AAN8RVN2_POLSC</name>